<evidence type="ECO:0000256" key="1">
    <source>
        <dbReference type="ARBA" id="ARBA00023015"/>
    </source>
</evidence>
<dbReference type="Pfam" id="PF00440">
    <property type="entry name" value="TetR_N"/>
    <property type="match status" value="1"/>
</dbReference>
<dbReference type="AlphaFoldDB" id="A0A1Z3NA64"/>
<dbReference type="PROSITE" id="PS50977">
    <property type="entry name" value="HTH_TETR_2"/>
    <property type="match status" value="1"/>
</dbReference>
<dbReference type="PANTHER" id="PTHR47506">
    <property type="entry name" value="TRANSCRIPTIONAL REGULATORY PROTEIN"/>
    <property type="match status" value="1"/>
</dbReference>
<dbReference type="EMBL" id="CP020946">
    <property type="protein sequence ID" value="ASD64364.1"/>
    <property type="molecule type" value="Genomic_DNA"/>
</dbReference>
<dbReference type="Gene3D" id="1.10.357.10">
    <property type="entry name" value="Tetracycline Repressor, domain 2"/>
    <property type="match status" value="1"/>
</dbReference>
<dbReference type="InterPro" id="IPR036271">
    <property type="entry name" value="Tet_transcr_reg_TetR-rel_C_sf"/>
</dbReference>
<reference evidence="6 7" key="1">
    <citation type="submission" date="2017-04" db="EMBL/GenBank/DDBJ databases">
        <title>Whole genome sequence of Bdellovibrio bacteriovorus strain SSB218315.</title>
        <authorList>
            <person name="Oyedara O."/>
            <person name="Rodriguez-Perez M.A."/>
        </authorList>
    </citation>
    <scope>NUCLEOTIDE SEQUENCE [LARGE SCALE GENOMIC DNA]</scope>
    <source>
        <strain evidence="6 7">SSB218315</strain>
    </source>
</reference>
<dbReference type="Pfam" id="PF16925">
    <property type="entry name" value="TetR_C_13"/>
    <property type="match status" value="1"/>
</dbReference>
<dbReference type="PANTHER" id="PTHR47506:SF6">
    <property type="entry name" value="HTH-TYPE TRANSCRIPTIONAL REPRESSOR NEMR"/>
    <property type="match status" value="1"/>
</dbReference>
<protein>
    <recommendedName>
        <fullName evidence="5">HTH tetR-type domain-containing protein</fullName>
    </recommendedName>
</protein>
<evidence type="ECO:0000256" key="4">
    <source>
        <dbReference type="PROSITE-ProRule" id="PRU00335"/>
    </source>
</evidence>
<feature type="domain" description="HTH tetR-type" evidence="5">
    <location>
        <begin position="6"/>
        <end position="66"/>
    </location>
</feature>
<dbReference type="SUPFAM" id="SSF48498">
    <property type="entry name" value="Tetracyclin repressor-like, C-terminal domain"/>
    <property type="match status" value="1"/>
</dbReference>
<keyword evidence="2 4" id="KW-0238">DNA-binding</keyword>
<proteinExistence type="predicted"/>
<sequence>MARPKKTSDSEVLSAAFDVIAREGFESFTFEQVARATHLSPAALVKRFKSKKQMAFLARNQKWDENLGRVNAEKILQLNGLTGLFEFLRLIAKSVDSDRLGEHLRWLGTEAEDPKARKKVAAYFGETRKIIQRLLEEAVARKELKKIPDVKDYAMTLEALIQGAIFQFGFLNEKGIQKHLTSRMTSALCPYLEHDTDFVNL</sequence>
<evidence type="ECO:0000256" key="2">
    <source>
        <dbReference type="ARBA" id="ARBA00023125"/>
    </source>
</evidence>
<feature type="DNA-binding region" description="H-T-H motif" evidence="4">
    <location>
        <begin position="29"/>
        <end position="48"/>
    </location>
</feature>
<evidence type="ECO:0000313" key="6">
    <source>
        <dbReference type="EMBL" id="ASD64364.1"/>
    </source>
</evidence>
<dbReference type="InterPro" id="IPR009057">
    <property type="entry name" value="Homeodomain-like_sf"/>
</dbReference>
<name>A0A1Z3NA64_BDEBC</name>
<gene>
    <name evidence="6" type="ORF">B9G79_12705</name>
</gene>
<dbReference type="InterPro" id="IPR011075">
    <property type="entry name" value="TetR_C"/>
</dbReference>
<evidence type="ECO:0000313" key="7">
    <source>
        <dbReference type="Proteomes" id="UP000197003"/>
    </source>
</evidence>
<evidence type="ECO:0000256" key="3">
    <source>
        <dbReference type="ARBA" id="ARBA00023163"/>
    </source>
</evidence>
<dbReference type="SUPFAM" id="SSF46689">
    <property type="entry name" value="Homeodomain-like"/>
    <property type="match status" value="1"/>
</dbReference>
<dbReference type="InterPro" id="IPR001647">
    <property type="entry name" value="HTH_TetR"/>
</dbReference>
<dbReference type="RefSeq" id="WP_088565837.1">
    <property type="nucleotide sequence ID" value="NZ_CP020946.1"/>
</dbReference>
<evidence type="ECO:0000259" key="5">
    <source>
        <dbReference type="PROSITE" id="PS50977"/>
    </source>
</evidence>
<organism evidence="6 7">
    <name type="scientific">Bdellovibrio bacteriovorus</name>
    <dbReference type="NCBI Taxonomy" id="959"/>
    <lineage>
        <taxon>Bacteria</taxon>
        <taxon>Pseudomonadati</taxon>
        <taxon>Bdellovibrionota</taxon>
        <taxon>Bdellovibrionia</taxon>
        <taxon>Bdellovibrionales</taxon>
        <taxon>Pseudobdellovibrionaceae</taxon>
        <taxon>Bdellovibrio</taxon>
    </lineage>
</organism>
<dbReference type="OrthoDB" id="6973663at2"/>
<accession>A0A1Z3NA64</accession>
<keyword evidence="3" id="KW-0804">Transcription</keyword>
<dbReference type="Proteomes" id="UP000197003">
    <property type="component" value="Chromosome"/>
</dbReference>
<keyword evidence="1" id="KW-0805">Transcription regulation</keyword>
<dbReference type="GO" id="GO:0003677">
    <property type="term" value="F:DNA binding"/>
    <property type="evidence" value="ECO:0007669"/>
    <property type="project" value="UniProtKB-UniRule"/>
</dbReference>